<dbReference type="EMBL" id="FLQW01001335">
    <property type="protein sequence ID" value="SBS89117.1"/>
    <property type="molecule type" value="Genomic_DNA"/>
</dbReference>
<sequence>NNNFECLGIKSTSKKKYDKIPIITLSIIEKKEKNILKDRKIPLYQYKYNGKLKKKNNKFITNMYFKSDKHKSFIYISKVYLFIYN</sequence>
<proteinExistence type="predicted"/>
<accession>A0A1A8W7X8</accession>
<gene>
    <name evidence="1" type="ORF">PMALA_024900</name>
</gene>
<dbReference type="AlphaFoldDB" id="A0A1A8W7X8"/>
<feature type="non-terminal residue" evidence="1">
    <location>
        <position position="1"/>
    </location>
</feature>
<organism evidence="1 2">
    <name type="scientific">Plasmodium malariae</name>
    <dbReference type="NCBI Taxonomy" id="5858"/>
    <lineage>
        <taxon>Eukaryota</taxon>
        <taxon>Sar</taxon>
        <taxon>Alveolata</taxon>
        <taxon>Apicomplexa</taxon>
        <taxon>Aconoidasida</taxon>
        <taxon>Haemosporida</taxon>
        <taxon>Plasmodiidae</taxon>
        <taxon>Plasmodium</taxon>
        <taxon>Plasmodium (Plasmodium)</taxon>
    </lineage>
</organism>
<reference evidence="2" key="1">
    <citation type="submission" date="2016-05" db="EMBL/GenBank/DDBJ databases">
        <authorList>
            <person name="Naeem Raeece"/>
        </authorList>
    </citation>
    <scope>NUCLEOTIDE SEQUENCE [LARGE SCALE GENOMIC DNA]</scope>
</reference>
<dbReference type="Proteomes" id="UP000078597">
    <property type="component" value="Unassembled WGS sequence"/>
</dbReference>
<evidence type="ECO:0000313" key="2">
    <source>
        <dbReference type="Proteomes" id="UP000078597"/>
    </source>
</evidence>
<evidence type="ECO:0000313" key="1">
    <source>
        <dbReference type="EMBL" id="SBS89117.1"/>
    </source>
</evidence>
<name>A0A1A8W7X8_PLAMA</name>
<protein>
    <submittedName>
        <fullName evidence="1">Dynein heavy chain, putative</fullName>
    </submittedName>
</protein>
<dbReference type="VEuPathDB" id="PlasmoDB:PmUG01_13012600"/>